<organism evidence="23 24">
    <name type="scientific">Candidatus Tachikawaea gelatinosa</name>
    <dbReference type="NCBI Taxonomy" id="1410383"/>
    <lineage>
        <taxon>Bacteria</taxon>
        <taxon>Pseudomonadati</taxon>
        <taxon>Pseudomonadota</taxon>
        <taxon>Gammaproteobacteria</taxon>
        <taxon>Enterobacterales</taxon>
        <taxon>Enterobacteriaceae</taxon>
        <taxon>Candidatus Tachikawaea</taxon>
    </lineage>
</organism>
<feature type="domain" description="PEP-utilising enzyme mobile" evidence="20">
    <location>
        <begin position="155"/>
        <end position="222"/>
    </location>
</feature>
<evidence type="ECO:0000256" key="5">
    <source>
        <dbReference type="ARBA" id="ARBA00012232"/>
    </source>
</evidence>
<dbReference type="PROSITE" id="PS00370">
    <property type="entry name" value="PEP_ENZYMES_PHOS_SITE"/>
    <property type="match status" value="1"/>
</dbReference>
<evidence type="ECO:0000259" key="21">
    <source>
        <dbReference type="Pfam" id="PF02896"/>
    </source>
</evidence>
<dbReference type="FunFam" id="3.20.20.60:FF:000007">
    <property type="entry name" value="Phosphoenolpyruvate-protein phosphotransferase"/>
    <property type="match status" value="1"/>
</dbReference>
<dbReference type="Gene3D" id="3.50.30.10">
    <property type="entry name" value="Phosphohistidine domain"/>
    <property type="match status" value="1"/>
</dbReference>
<dbReference type="GO" id="GO:0046872">
    <property type="term" value="F:metal ion binding"/>
    <property type="evidence" value="ECO:0007669"/>
    <property type="project" value="UniProtKB-KW"/>
</dbReference>
<dbReference type="InterPro" id="IPR050499">
    <property type="entry name" value="PEP-utilizing_PTS_enzyme"/>
</dbReference>
<evidence type="ECO:0000256" key="17">
    <source>
        <dbReference type="PIRSR" id="PIRSR000732-1"/>
    </source>
</evidence>
<feature type="domain" description="PEP-utilising enzyme C-terminal" evidence="21">
    <location>
        <begin position="251"/>
        <end position="540"/>
    </location>
</feature>
<dbReference type="FunFam" id="1.10.274.10:FF:000001">
    <property type="entry name" value="Phosphoenolpyruvate-protein phosphotransferase"/>
    <property type="match status" value="1"/>
</dbReference>
<keyword evidence="9 16" id="KW-0762">Sugar transport</keyword>
<proteinExistence type="inferred from homology"/>
<dbReference type="NCBIfam" id="NF008382">
    <property type="entry name" value="PRK11177.1"/>
    <property type="match status" value="1"/>
</dbReference>
<dbReference type="OrthoDB" id="9765468at2"/>
<feature type="domain" description="Phosphotransferase system enzyme I N-terminal" evidence="22">
    <location>
        <begin position="4"/>
        <end position="126"/>
    </location>
</feature>
<evidence type="ECO:0000256" key="10">
    <source>
        <dbReference type="ARBA" id="ARBA00022679"/>
    </source>
</evidence>
<reference evidence="23 24" key="2">
    <citation type="journal article" date="2014" name="Curr. Biol.">
        <title>Symbiont-Supplemented Maternal Investment Underpinning Host's Ecological Adaptation.</title>
        <authorList>
            <person name="Kaiwa N."/>
            <person name="Hosokawa T."/>
            <person name="Nikoh N."/>
            <person name="Tanahashi M."/>
            <person name="Moriyama M."/>
            <person name="Meng X.Y."/>
            <person name="Maeda T."/>
            <person name="Yamaguchi K."/>
            <person name="Shigenobu S."/>
            <person name="Ito M."/>
            <person name="Fukatsu T."/>
        </authorList>
    </citation>
    <scope>NUCLEOTIDE SEQUENCE [LARGE SCALE GENOMIC DNA]</scope>
    <source>
        <strain evidence="23 24">UwTKB</strain>
    </source>
</reference>
<feature type="binding site" evidence="18">
    <location>
        <position position="332"/>
    </location>
    <ligand>
        <name>phosphoenolpyruvate</name>
        <dbReference type="ChEBI" id="CHEBI:58702"/>
    </ligand>
</feature>
<dbReference type="Gene3D" id="1.10.274.10">
    <property type="entry name" value="PtsI, HPr-binding domain"/>
    <property type="match status" value="1"/>
</dbReference>
<feature type="active site" description="Tele-phosphohistidine intermediate" evidence="17">
    <location>
        <position position="189"/>
    </location>
</feature>
<evidence type="ECO:0000256" key="6">
    <source>
        <dbReference type="ARBA" id="ARBA00016544"/>
    </source>
</evidence>
<dbReference type="InterPro" id="IPR015813">
    <property type="entry name" value="Pyrv/PenolPyrv_kinase-like_dom"/>
</dbReference>
<keyword evidence="24" id="KW-1185">Reference proteome</keyword>
<keyword evidence="12 16" id="KW-0479">Metal-binding</keyword>
<feature type="binding site" evidence="19">
    <location>
        <position position="455"/>
    </location>
    <ligand>
        <name>Mg(2+)</name>
        <dbReference type="ChEBI" id="CHEBI:18420"/>
    </ligand>
</feature>
<dbReference type="KEGG" id="sbw:TGUWTKB_1670"/>
<comment type="function">
    <text evidence="16">General (non sugar-specific) component of the phosphoenolpyruvate-dependent sugar phosphotransferase system (sugar PTS). This major carbohydrate active-transport system catalyzes the phosphorylation of incoming sugar substrates concomitantly with their translocation across the cell membrane. Enzyme I transfers the phosphoryl group from phosphoenolpyruvate (PEP) to the phosphoryl carrier protein (HPr).</text>
</comment>
<comment type="subcellular location">
    <subcellularLocation>
        <location evidence="3 16">Cytoplasm</location>
    </subcellularLocation>
</comment>
<dbReference type="InterPro" id="IPR036618">
    <property type="entry name" value="PtsI_HPr-bd_sf"/>
</dbReference>
<keyword evidence="14 16" id="KW-0460">Magnesium</keyword>
<evidence type="ECO:0000259" key="20">
    <source>
        <dbReference type="Pfam" id="PF00391"/>
    </source>
</evidence>
<evidence type="ECO:0000256" key="7">
    <source>
        <dbReference type="ARBA" id="ARBA00022448"/>
    </source>
</evidence>
<name>A0A090AQ21_9ENTR</name>
<evidence type="ECO:0000256" key="13">
    <source>
        <dbReference type="ARBA" id="ARBA00022777"/>
    </source>
</evidence>
<dbReference type="SUPFAM" id="SSF47831">
    <property type="entry name" value="Enzyme I of the PEP:sugar phosphotransferase system HPr-binding (sub)domain"/>
    <property type="match status" value="1"/>
</dbReference>
<comment type="catalytic activity">
    <reaction evidence="1 16">
        <text>L-histidyl-[protein] + phosphoenolpyruvate = N(pros)-phospho-L-histidyl-[protein] + pyruvate</text>
        <dbReference type="Rhea" id="RHEA:23880"/>
        <dbReference type="Rhea" id="RHEA-COMP:9745"/>
        <dbReference type="Rhea" id="RHEA-COMP:9746"/>
        <dbReference type="ChEBI" id="CHEBI:15361"/>
        <dbReference type="ChEBI" id="CHEBI:29979"/>
        <dbReference type="ChEBI" id="CHEBI:58702"/>
        <dbReference type="ChEBI" id="CHEBI:64837"/>
        <dbReference type="EC" id="2.7.3.9"/>
    </reaction>
</comment>
<evidence type="ECO:0000256" key="15">
    <source>
        <dbReference type="ARBA" id="ARBA00033235"/>
    </source>
</evidence>
<feature type="binding site" evidence="18">
    <location>
        <position position="465"/>
    </location>
    <ligand>
        <name>phosphoenolpyruvate</name>
        <dbReference type="ChEBI" id="CHEBI:58702"/>
    </ligand>
</feature>
<keyword evidence="23" id="KW-0670">Pyruvate</keyword>
<dbReference type="AlphaFoldDB" id="A0A090AQ21"/>
<dbReference type="Pfam" id="PF05524">
    <property type="entry name" value="PEP-utilisers_N"/>
    <property type="match status" value="1"/>
</dbReference>
<dbReference type="NCBIfam" id="TIGR01417">
    <property type="entry name" value="PTS_I_fam"/>
    <property type="match status" value="1"/>
</dbReference>
<evidence type="ECO:0000313" key="23">
    <source>
        <dbReference type="EMBL" id="BAP58417.1"/>
    </source>
</evidence>
<dbReference type="PIRSF" id="PIRSF000732">
    <property type="entry name" value="PTS_enzyme_I"/>
    <property type="match status" value="1"/>
</dbReference>
<dbReference type="GO" id="GO:0016301">
    <property type="term" value="F:kinase activity"/>
    <property type="evidence" value="ECO:0007669"/>
    <property type="project" value="UniProtKB-KW"/>
</dbReference>
<dbReference type="InterPro" id="IPR036637">
    <property type="entry name" value="Phosphohistidine_dom_sf"/>
</dbReference>
<dbReference type="InterPro" id="IPR008731">
    <property type="entry name" value="PTS_EIN"/>
</dbReference>
<dbReference type="GO" id="GO:0008965">
    <property type="term" value="F:phosphoenolpyruvate-protein phosphotransferase activity"/>
    <property type="evidence" value="ECO:0007669"/>
    <property type="project" value="UniProtKB-EC"/>
</dbReference>
<dbReference type="SUPFAM" id="SSF52009">
    <property type="entry name" value="Phosphohistidine domain"/>
    <property type="match status" value="1"/>
</dbReference>
<dbReference type="EC" id="2.7.3.9" evidence="5 16"/>
<evidence type="ECO:0000256" key="9">
    <source>
        <dbReference type="ARBA" id="ARBA00022597"/>
    </source>
</evidence>
<sequence>MIAGILASPGIAFGKALLLKEDKIVINYKKISKENIDKEILCFLEARRKSAKQLEQIKNRAKKILGKEKEDIFDGHIMLLEDEELEQDIIDLIKNKKYTADAAVYSVINTQVKALENIKDEYLKERALDVKDIGNRLLRNILNLHFVDLNAIQGKFILVAKDLTPSETAQLNIKNILGFITDLGGQTSHTSIMARSLELPAIVGTGKITSLIKKNDFLVLDAINNKIYFNPNTEKLEKLKIFQKKYFLQRNELKKLKNLPAITKDGKKIEICANISTLREIESINNNGAEGIGLYRTEFIFMNRESFPTEEEQYKIYKKIAEDMNPRSVIIRTMDIGGDKNIPYMNLPKEDNPFLGWRAIRIAMDQKNIFNDQIRAILRASIFGKLRIMFPMIISIEEVRYLRCEIERLKKQLIQEKKKFDKKIEIGIMVETPASAIIAQHLAKEIDFFSIGTNDLTQYTLAVDRGNDLIAHLYNPMNPAVLNLIKKVIDDSHNSGKWTGICGELASDQRASLLLLGMGVDEFSMSAISIPNIKKIIRNVFFKDVKKLAKEALKKSTSKDIMNLIDTFIKDKKLTEIMNF</sequence>
<evidence type="ECO:0000256" key="14">
    <source>
        <dbReference type="ARBA" id="ARBA00022842"/>
    </source>
</evidence>
<feature type="binding site" evidence="19">
    <location>
        <position position="431"/>
    </location>
    <ligand>
        <name>Mg(2+)</name>
        <dbReference type="ChEBI" id="CHEBI:18420"/>
    </ligand>
</feature>
<evidence type="ECO:0000256" key="1">
    <source>
        <dbReference type="ARBA" id="ARBA00000683"/>
    </source>
</evidence>
<evidence type="ECO:0000256" key="3">
    <source>
        <dbReference type="ARBA" id="ARBA00004496"/>
    </source>
</evidence>
<keyword evidence="10 16" id="KW-0808">Transferase</keyword>
<dbReference type="SUPFAM" id="SSF51621">
    <property type="entry name" value="Phosphoenolpyruvate/pyruvate domain"/>
    <property type="match status" value="1"/>
</dbReference>
<dbReference type="PROSITE" id="PS00742">
    <property type="entry name" value="PEP_ENZYMES_2"/>
    <property type="match status" value="1"/>
</dbReference>
<accession>A0A090AQ21</accession>
<evidence type="ECO:0000256" key="4">
    <source>
        <dbReference type="ARBA" id="ARBA00007837"/>
    </source>
</evidence>
<dbReference type="RefSeq" id="WP_041062591.1">
    <property type="nucleotide sequence ID" value="NZ_AP014521.1"/>
</dbReference>
<feature type="active site" description="Proton donor" evidence="17">
    <location>
        <position position="502"/>
    </location>
</feature>
<keyword evidence="11 16" id="KW-0598">Phosphotransferase system</keyword>
<protein>
    <recommendedName>
        <fullName evidence="6 16">Phosphoenolpyruvate-protein phosphotransferase</fullName>
        <ecNumber evidence="5 16">2.7.3.9</ecNumber>
    </recommendedName>
    <alternativeName>
        <fullName evidence="15 16">Phosphotransferase system, enzyme I</fullName>
    </alternativeName>
</protein>
<dbReference type="InterPro" id="IPR006318">
    <property type="entry name" value="PTS_EI-like"/>
</dbReference>
<evidence type="ECO:0000256" key="2">
    <source>
        <dbReference type="ARBA" id="ARBA00001946"/>
    </source>
</evidence>
<dbReference type="Proteomes" id="UP000031627">
    <property type="component" value="Chromosome"/>
</dbReference>
<dbReference type="Gene3D" id="3.20.20.60">
    <property type="entry name" value="Phosphoenolpyruvate-binding domains"/>
    <property type="match status" value="1"/>
</dbReference>
<evidence type="ECO:0000256" key="12">
    <source>
        <dbReference type="ARBA" id="ARBA00022723"/>
    </source>
</evidence>
<evidence type="ECO:0000256" key="18">
    <source>
        <dbReference type="PIRSR" id="PIRSR000732-2"/>
    </source>
</evidence>
<evidence type="ECO:0000256" key="8">
    <source>
        <dbReference type="ARBA" id="ARBA00022490"/>
    </source>
</evidence>
<dbReference type="Pfam" id="PF00391">
    <property type="entry name" value="PEP-utilizers"/>
    <property type="match status" value="1"/>
</dbReference>
<dbReference type="PANTHER" id="PTHR46244:SF6">
    <property type="entry name" value="PHOSPHOENOLPYRUVATE-PROTEIN PHOSPHOTRANSFERASE"/>
    <property type="match status" value="1"/>
</dbReference>
<evidence type="ECO:0000313" key="24">
    <source>
        <dbReference type="Proteomes" id="UP000031627"/>
    </source>
</evidence>
<dbReference type="InterPro" id="IPR040442">
    <property type="entry name" value="Pyrv_kinase-like_dom_sf"/>
</dbReference>
<feature type="binding site" evidence="18">
    <location>
        <position position="296"/>
    </location>
    <ligand>
        <name>phosphoenolpyruvate</name>
        <dbReference type="ChEBI" id="CHEBI:58702"/>
    </ligand>
</feature>
<keyword evidence="13 16" id="KW-0418">Kinase</keyword>
<dbReference type="HOGENOM" id="CLU_007308_7_0_6"/>
<evidence type="ECO:0000256" key="11">
    <source>
        <dbReference type="ARBA" id="ARBA00022683"/>
    </source>
</evidence>
<reference evidence="24" key="1">
    <citation type="submission" date="2013-11" db="EMBL/GenBank/DDBJ databases">
        <title>Symbiont-containing voluminous jelly as an extraordinary maternal gift for overwintering insect nymphs.</title>
        <authorList>
            <person name="Kaiwa N."/>
            <person name="Hosokawa T."/>
            <person name="Nikoh N."/>
            <person name="Meng X.Y."/>
            <person name="Tanahashi M."/>
            <person name="Moriyama M."/>
            <person name="Maeda T."/>
            <person name="Yamaguchi K."/>
            <person name="Shigenobu S."/>
            <person name="Ito M."/>
            <person name="Fukatsu T."/>
        </authorList>
    </citation>
    <scope>NUCLEOTIDE SEQUENCE [LARGE SCALE GENOMIC DNA]</scope>
    <source>
        <strain evidence="24">UwTKB</strain>
    </source>
</reference>
<dbReference type="STRING" id="1410383.TGUWTKB_1670"/>
<evidence type="ECO:0000259" key="22">
    <source>
        <dbReference type="Pfam" id="PF05524"/>
    </source>
</evidence>
<dbReference type="EMBL" id="AP014521">
    <property type="protein sequence ID" value="BAP58417.1"/>
    <property type="molecule type" value="Genomic_DNA"/>
</dbReference>
<dbReference type="InterPro" id="IPR023151">
    <property type="entry name" value="PEP_util_CS"/>
</dbReference>
<feature type="binding site" evidence="18">
    <location>
        <begin position="454"/>
        <end position="455"/>
    </location>
    <ligand>
        <name>phosphoenolpyruvate</name>
        <dbReference type="ChEBI" id="CHEBI:58702"/>
    </ligand>
</feature>
<keyword evidence="7 16" id="KW-0813">Transport</keyword>
<dbReference type="GO" id="GO:0005737">
    <property type="term" value="C:cytoplasm"/>
    <property type="evidence" value="ECO:0007669"/>
    <property type="project" value="UniProtKB-SubCell"/>
</dbReference>
<dbReference type="PANTHER" id="PTHR46244">
    <property type="entry name" value="PHOSPHOENOLPYRUVATE-PROTEIN PHOSPHOTRANSFERASE"/>
    <property type="match status" value="1"/>
</dbReference>
<dbReference type="InterPro" id="IPR008279">
    <property type="entry name" value="PEP-util_enz_mobile_dom"/>
</dbReference>
<dbReference type="Pfam" id="PF02896">
    <property type="entry name" value="PEP-utilizers_C"/>
    <property type="match status" value="1"/>
</dbReference>
<gene>
    <name evidence="23" type="primary">ptsI</name>
    <name evidence="23" type="ORF">TGUWTKB_1670</name>
</gene>
<comment type="cofactor">
    <cofactor evidence="2 16 19">
        <name>Mg(2+)</name>
        <dbReference type="ChEBI" id="CHEBI:18420"/>
    </cofactor>
</comment>
<comment type="similarity">
    <text evidence="4 16">Belongs to the PEP-utilizing enzyme family.</text>
</comment>
<dbReference type="GO" id="GO:0009401">
    <property type="term" value="P:phosphoenolpyruvate-dependent sugar phosphotransferase system"/>
    <property type="evidence" value="ECO:0007669"/>
    <property type="project" value="UniProtKB-KW"/>
</dbReference>
<dbReference type="InterPro" id="IPR024692">
    <property type="entry name" value="PTS_EI"/>
</dbReference>
<dbReference type="PRINTS" id="PR01736">
    <property type="entry name" value="PHPHTRNFRASE"/>
</dbReference>
<evidence type="ECO:0000256" key="16">
    <source>
        <dbReference type="PIRNR" id="PIRNR000732"/>
    </source>
</evidence>
<dbReference type="InterPro" id="IPR000121">
    <property type="entry name" value="PEP_util_C"/>
</dbReference>
<dbReference type="InterPro" id="IPR018274">
    <property type="entry name" value="PEP_util_AS"/>
</dbReference>
<evidence type="ECO:0000256" key="19">
    <source>
        <dbReference type="PIRSR" id="PIRSR000732-3"/>
    </source>
</evidence>
<keyword evidence="8 16" id="KW-0963">Cytoplasm</keyword>